<sequence length="171" mass="19243">MLGNNDKSLVLPHKVSESLQSTLDSPKEVVDRLLHNLDDASLEHPKPESEKWIRCLARNAKEHSRIDVFTYLREVAPAGTTGPKLPETLLVQEIPKSRLMELTITLSGREDWEIFAEKLGLTPAEIRFLDKRAKNQVLEVLVHASQKDLITVGNLYDVLKDCGMPILADLL</sequence>
<dbReference type="PROSITE" id="PS50017">
    <property type="entry name" value="DEATH_DOMAIN"/>
    <property type="match status" value="1"/>
</dbReference>
<keyword evidence="3" id="KW-1185">Reference proteome</keyword>
<dbReference type="InterPro" id="IPR000488">
    <property type="entry name" value="Death_dom"/>
</dbReference>
<organism evidence="2 3">
    <name type="scientific">Stylophora pistillata</name>
    <name type="common">Smooth cauliflower coral</name>
    <dbReference type="NCBI Taxonomy" id="50429"/>
    <lineage>
        <taxon>Eukaryota</taxon>
        <taxon>Metazoa</taxon>
        <taxon>Cnidaria</taxon>
        <taxon>Anthozoa</taxon>
        <taxon>Hexacorallia</taxon>
        <taxon>Scleractinia</taxon>
        <taxon>Astrocoeniina</taxon>
        <taxon>Pocilloporidae</taxon>
        <taxon>Stylophora</taxon>
    </lineage>
</organism>
<evidence type="ECO:0000259" key="1">
    <source>
        <dbReference type="PROSITE" id="PS50017"/>
    </source>
</evidence>
<dbReference type="InterPro" id="IPR011029">
    <property type="entry name" value="DEATH-like_dom_sf"/>
</dbReference>
<dbReference type="Gene3D" id="1.10.533.10">
    <property type="entry name" value="Death Domain, Fas"/>
    <property type="match status" value="1"/>
</dbReference>
<comment type="caution">
    <text evidence="2">The sequence shown here is derived from an EMBL/GenBank/DDBJ whole genome shotgun (WGS) entry which is preliminary data.</text>
</comment>
<dbReference type="SUPFAM" id="SSF47986">
    <property type="entry name" value="DEATH domain"/>
    <property type="match status" value="1"/>
</dbReference>
<accession>A0A2B4RAI0</accession>
<evidence type="ECO:0000313" key="3">
    <source>
        <dbReference type="Proteomes" id="UP000225706"/>
    </source>
</evidence>
<name>A0A2B4RAI0_STYPI</name>
<gene>
    <name evidence="2" type="ORF">AWC38_SpisGene22401</name>
</gene>
<dbReference type="AlphaFoldDB" id="A0A2B4RAI0"/>
<feature type="domain" description="Death" evidence="1">
    <location>
        <begin position="110"/>
        <end position="171"/>
    </location>
</feature>
<proteinExistence type="predicted"/>
<dbReference type="GO" id="GO:0007165">
    <property type="term" value="P:signal transduction"/>
    <property type="evidence" value="ECO:0007669"/>
    <property type="project" value="InterPro"/>
</dbReference>
<dbReference type="Proteomes" id="UP000225706">
    <property type="component" value="Unassembled WGS sequence"/>
</dbReference>
<dbReference type="OrthoDB" id="5982357at2759"/>
<dbReference type="CDD" id="cd01670">
    <property type="entry name" value="Death"/>
    <property type="match status" value="1"/>
</dbReference>
<dbReference type="EMBL" id="LSMT01000959">
    <property type="protein sequence ID" value="PFX13510.1"/>
    <property type="molecule type" value="Genomic_DNA"/>
</dbReference>
<dbReference type="Pfam" id="PF00531">
    <property type="entry name" value="Death"/>
    <property type="match status" value="1"/>
</dbReference>
<reference evidence="3" key="1">
    <citation type="journal article" date="2017" name="bioRxiv">
        <title>Comparative analysis of the genomes of Stylophora pistillata and Acropora digitifera provides evidence for extensive differences between species of corals.</title>
        <authorList>
            <person name="Voolstra C.R."/>
            <person name="Li Y."/>
            <person name="Liew Y.J."/>
            <person name="Baumgarten S."/>
            <person name="Zoccola D."/>
            <person name="Flot J.-F."/>
            <person name="Tambutte S."/>
            <person name="Allemand D."/>
            <person name="Aranda M."/>
        </authorList>
    </citation>
    <scope>NUCLEOTIDE SEQUENCE [LARGE SCALE GENOMIC DNA]</scope>
</reference>
<evidence type="ECO:0000313" key="2">
    <source>
        <dbReference type="EMBL" id="PFX13510.1"/>
    </source>
</evidence>
<protein>
    <recommendedName>
        <fullName evidence="1">Death domain-containing protein</fullName>
    </recommendedName>
</protein>